<dbReference type="Proteomes" id="UP001642483">
    <property type="component" value="Unassembled WGS sequence"/>
</dbReference>
<protein>
    <submittedName>
        <fullName evidence="2">Uncharacterized protein</fullName>
    </submittedName>
</protein>
<organism evidence="2 3">
    <name type="scientific">Clavelina lepadiformis</name>
    <name type="common">Light-bulb sea squirt</name>
    <name type="synonym">Ascidia lepadiformis</name>
    <dbReference type="NCBI Taxonomy" id="159417"/>
    <lineage>
        <taxon>Eukaryota</taxon>
        <taxon>Metazoa</taxon>
        <taxon>Chordata</taxon>
        <taxon>Tunicata</taxon>
        <taxon>Ascidiacea</taxon>
        <taxon>Aplousobranchia</taxon>
        <taxon>Clavelinidae</taxon>
        <taxon>Clavelina</taxon>
    </lineage>
</organism>
<dbReference type="EMBL" id="CAWYQH010000001">
    <property type="protein sequence ID" value="CAK8671186.1"/>
    <property type="molecule type" value="Genomic_DNA"/>
</dbReference>
<reference evidence="2 3" key="1">
    <citation type="submission" date="2024-02" db="EMBL/GenBank/DDBJ databases">
        <authorList>
            <person name="Daric V."/>
            <person name="Darras S."/>
        </authorList>
    </citation>
    <scope>NUCLEOTIDE SEQUENCE [LARGE SCALE GENOMIC DNA]</scope>
</reference>
<name>A0ABP0EUY6_CLALP</name>
<sequence>MSSSRKCKLSADSFCYVCGLYISLKQVKYRIKVEAKFSNAYELYFGMKIGDQDKHWAPRVICGTCRSNLNGSPRGDRHSMPFAIPRIWREPQNHTDDCYFCMVDISRFRRTKNRRDIVYPSIPSSIAPVPHSSELPLPKPPSKKAPEDLAGSEDIEKDSDDEFNISHTDLISEPHFPSQQELNDLVRDMGLTKSNAELLISRLKQWDLLDLSCRCSLSRKRHERFSRYFSVAGSLCFCSNVDNLFEEIGIAQS</sequence>
<dbReference type="PANTHER" id="PTHR46114:SF2">
    <property type="entry name" value="CULLIN N-TERMINAL DOMAIN-CONTAINING PROTEIN"/>
    <property type="match status" value="1"/>
</dbReference>
<comment type="caution">
    <text evidence="2">The sequence shown here is derived from an EMBL/GenBank/DDBJ whole genome shotgun (WGS) entry which is preliminary data.</text>
</comment>
<feature type="region of interest" description="Disordered" evidence="1">
    <location>
        <begin position="129"/>
        <end position="158"/>
    </location>
</feature>
<evidence type="ECO:0000256" key="1">
    <source>
        <dbReference type="SAM" id="MobiDB-lite"/>
    </source>
</evidence>
<keyword evidence="3" id="KW-1185">Reference proteome</keyword>
<gene>
    <name evidence="2" type="ORF">CVLEPA_LOCUS201</name>
</gene>
<proteinExistence type="predicted"/>
<dbReference type="PANTHER" id="PTHR46114">
    <property type="entry name" value="APPLE DOMAIN-CONTAINING PROTEIN"/>
    <property type="match status" value="1"/>
</dbReference>
<accession>A0ABP0EUY6</accession>
<evidence type="ECO:0000313" key="2">
    <source>
        <dbReference type="EMBL" id="CAK8671186.1"/>
    </source>
</evidence>
<evidence type="ECO:0000313" key="3">
    <source>
        <dbReference type="Proteomes" id="UP001642483"/>
    </source>
</evidence>